<feature type="domain" description="Zeta toxin" evidence="3">
    <location>
        <begin position="33"/>
        <end position="200"/>
    </location>
</feature>
<dbReference type="GO" id="GO:0016301">
    <property type="term" value="F:kinase activity"/>
    <property type="evidence" value="ECO:0007669"/>
    <property type="project" value="InterPro"/>
</dbReference>
<dbReference type="Proteomes" id="UP001303115">
    <property type="component" value="Unassembled WGS sequence"/>
</dbReference>
<dbReference type="Gene3D" id="3.40.50.300">
    <property type="entry name" value="P-loop containing nucleotide triphosphate hydrolases"/>
    <property type="match status" value="1"/>
</dbReference>
<evidence type="ECO:0000256" key="2">
    <source>
        <dbReference type="ARBA" id="ARBA00022840"/>
    </source>
</evidence>
<dbReference type="AlphaFoldDB" id="A0AAN6PNR8"/>
<dbReference type="InterPro" id="IPR027417">
    <property type="entry name" value="P-loop_NTPase"/>
</dbReference>
<dbReference type="GO" id="GO:0005524">
    <property type="term" value="F:ATP binding"/>
    <property type="evidence" value="ECO:0007669"/>
    <property type="project" value="UniProtKB-KW"/>
</dbReference>
<dbReference type="EMBL" id="MU854329">
    <property type="protein sequence ID" value="KAK4043243.1"/>
    <property type="molecule type" value="Genomic_DNA"/>
</dbReference>
<evidence type="ECO:0000256" key="1">
    <source>
        <dbReference type="ARBA" id="ARBA00022741"/>
    </source>
</evidence>
<organism evidence="4 5">
    <name type="scientific">Parachaetomium inaequale</name>
    <dbReference type="NCBI Taxonomy" id="2588326"/>
    <lineage>
        <taxon>Eukaryota</taxon>
        <taxon>Fungi</taxon>
        <taxon>Dikarya</taxon>
        <taxon>Ascomycota</taxon>
        <taxon>Pezizomycotina</taxon>
        <taxon>Sordariomycetes</taxon>
        <taxon>Sordariomycetidae</taxon>
        <taxon>Sordariales</taxon>
        <taxon>Chaetomiaceae</taxon>
        <taxon>Parachaetomium</taxon>
    </lineage>
</organism>
<dbReference type="SUPFAM" id="SSF52540">
    <property type="entry name" value="P-loop containing nucleoside triphosphate hydrolases"/>
    <property type="match status" value="1"/>
</dbReference>
<proteinExistence type="predicted"/>
<reference evidence="5" key="1">
    <citation type="journal article" date="2023" name="Mol. Phylogenet. Evol.">
        <title>Genome-scale phylogeny and comparative genomics of the fungal order Sordariales.</title>
        <authorList>
            <person name="Hensen N."/>
            <person name="Bonometti L."/>
            <person name="Westerberg I."/>
            <person name="Brannstrom I.O."/>
            <person name="Guillou S."/>
            <person name="Cros-Aarteil S."/>
            <person name="Calhoun S."/>
            <person name="Haridas S."/>
            <person name="Kuo A."/>
            <person name="Mondo S."/>
            <person name="Pangilinan J."/>
            <person name="Riley R."/>
            <person name="LaButti K."/>
            <person name="Andreopoulos B."/>
            <person name="Lipzen A."/>
            <person name="Chen C."/>
            <person name="Yan M."/>
            <person name="Daum C."/>
            <person name="Ng V."/>
            <person name="Clum A."/>
            <person name="Steindorff A."/>
            <person name="Ohm R.A."/>
            <person name="Martin F."/>
            <person name="Silar P."/>
            <person name="Natvig D.O."/>
            <person name="Lalanne C."/>
            <person name="Gautier V."/>
            <person name="Ament-Velasquez S.L."/>
            <person name="Kruys A."/>
            <person name="Hutchinson M.I."/>
            <person name="Powell A.J."/>
            <person name="Barry K."/>
            <person name="Miller A.N."/>
            <person name="Grigoriev I.V."/>
            <person name="Debuchy R."/>
            <person name="Gladieux P."/>
            <person name="Hiltunen Thoren M."/>
            <person name="Johannesson H."/>
        </authorList>
    </citation>
    <scope>NUCLEOTIDE SEQUENCE [LARGE SCALE GENOMIC DNA]</scope>
    <source>
        <strain evidence="5">CBS 284.82</strain>
    </source>
</reference>
<evidence type="ECO:0000313" key="4">
    <source>
        <dbReference type="EMBL" id="KAK4043243.1"/>
    </source>
</evidence>
<accession>A0AAN6PNR8</accession>
<dbReference type="Pfam" id="PF06414">
    <property type="entry name" value="Zeta_toxin"/>
    <property type="match status" value="1"/>
</dbReference>
<evidence type="ECO:0000313" key="5">
    <source>
        <dbReference type="Proteomes" id="UP001303115"/>
    </source>
</evidence>
<feature type="non-terminal residue" evidence="4">
    <location>
        <position position="209"/>
    </location>
</feature>
<evidence type="ECO:0000259" key="3">
    <source>
        <dbReference type="Pfam" id="PF06414"/>
    </source>
</evidence>
<dbReference type="InterPro" id="IPR025662">
    <property type="entry name" value="Sigma_54_int_dom_ATP-bd_1"/>
</dbReference>
<dbReference type="InterPro" id="IPR010488">
    <property type="entry name" value="Zeta_toxin_domain"/>
</dbReference>
<gene>
    <name evidence="4" type="ORF">C8A01DRAFT_13190</name>
</gene>
<protein>
    <submittedName>
        <fullName evidence="4">Zeta toxin domain-containing protein</fullName>
    </submittedName>
</protein>
<keyword evidence="5" id="KW-1185">Reference proteome</keyword>
<dbReference type="PROSITE" id="PS00675">
    <property type="entry name" value="SIGMA54_INTERACT_1"/>
    <property type="match status" value="1"/>
</dbReference>
<comment type="caution">
    <text evidence="4">The sequence shown here is derived from an EMBL/GenBank/DDBJ whole genome shotgun (WGS) entry which is preliminary data.</text>
</comment>
<keyword evidence="2" id="KW-0067">ATP-binding</keyword>
<sequence>MTTDILHTQILPTELHPFLPSPTSSPPNVTPRRRQKKPLAVLLLGQTGAGKTRLAPLLLSAFPPSQESPPPLHLIADTYKTYHPSYSACLASHRPELASRLTSAAAAAWLHSVCVHAAQSHIPNILIETACRREGDFERLAETFLGQGYVVRVVVLGVPAALSRLGVMVRYWMRLPEAGPARGLPVRLTPRGVHDGSFGGVGGAVGWVD</sequence>
<keyword evidence="1" id="KW-0547">Nucleotide-binding</keyword>
<name>A0AAN6PNR8_9PEZI</name>